<dbReference type="KEGG" id="mech:Q9L42_009630"/>
<dbReference type="EMBL" id="CP157743">
    <property type="protein sequence ID" value="XBS22368.1"/>
    <property type="molecule type" value="Genomic_DNA"/>
</dbReference>
<dbReference type="NCBIfam" id="NF008911">
    <property type="entry name" value="PRK12275.1-2"/>
    <property type="match status" value="1"/>
</dbReference>
<dbReference type="PANTHER" id="PTHR38471">
    <property type="entry name" value="FOUR HELIX BUNDLE PROTEIN"/>
    <property type="match status" value="1"/>
</dbReference>
<gene>
    <name evidence="1" type="ORF">Q9L42_009630</name>
</gene>
<dbReference type="SUPFAM" id="SSF158446">
    <property type="entry name" value="IVS-encoded protein-like"/>
    <property type="match status" value="1"/>
</dbReference>
<dbReference type="NCBIfam" id="TIGR02436">
    <property type="entry name" value="four helix bundle protein"/>
    <property type="match status" value="1"/>
</dbReference>
<sequence length="128" mass="14672">MQVKSYKDLIVWQKSMDLVAMVYQVTKTFPKEELYGLTNQLRRAAVSIPSNIAEGQARNSTAEFRNFLSIARGSLAEVETQLLIAERLKYIDSKKLDEILNIQGEINKMTNALMNKLAPHHFDRRGMK</sequence>
<dbReference type="Proteomes" id="UP001225378">
    <property type="component" value="Chromosome"/>
</dbReference>
<evidence type="ECO:0000313" key="1">
    <source>
        <dbReference type="EMBL" id="XBS22368.1"/>
    </source>
</evidence>
<dbReference type="InterPro" id="IPR036583">
    <property type="entry name" value="23S_rRNA_IVS_sf"/>
</dbReference>
<proteinExistence type="predicted"/>
<protein>
    <submittedName>
        <fullName evidence="1">Four helix bundle protein</fullName>
    </submittedName>
</protein>
<dbReference type="InterPro" id="IPR012657">
    <property type="entry name" value="23S_rRNA-intervening_sequence"/>
</dbReference>
<dbReference type="RefSeq" id="WP_305908653.1">
    <property type="nucleotide sequence ID" value="NZ_CP157743.1"/>
</dbReference>
<dbReference type="AlphaFoldDB" id="A0AAU7NZI7"/>
<accession>A0AAU7NZI7</accession>
<evidence type="ECO:0000313" key="2">
    <source>
        <dbReference type="Proteomes" id="UP001225378"/>
    </source>
</evidence>
<name>A0AAU7NZI7_9GAMM</name>
<organism evidence="1 2">
    <name type="scientific">Methylomarinum roseum</name>
    <dbReference type="NCBI Taxonomy" id="3067653"/>
    <lineage>
        <taxon>Bacteria</taxon>
        <taxon>Pseudomonadati</taxon>
        <taxon>Pseudomonadota</taxon>
        <taxon>Gammaproteobacteria</taxon>
        <taxon>Methylococcales</taxon>
        <taxon>Methylococcaceae</taxon>
        <taxon>Methylomarinum</taxon>
    </lineage>
</organism>
<dbReference type="Gene3D" id="1.20.1440.60">
    <property type="entry name" value="23S rRNA-intervening sequence"/>
    <property type="match status" value="1"/>
</dbReference>
<dbReference type="PANTHER" id="PTHR38471:SF2">
    <property type="entry name" value="FOUR HELIX BUNDLE PROTEIN"/>
    <property type="match status" value="1"/>
</dbReference>
<keyword evidence="2" id="KW-1185">Reference proteome</keyword>
<reference evidence="1 2" key="1">
    <citation type="journal article" date="2024" name="Microbiology">
        <title>Methylomarinum rosea sp. nov., a novel halophilic methanotrophic bacterium from the hypersaline Lake Elton.</title>
        <authorList>
            <person name="Suleimanov R.Z."/>
            <person name="Oshkin I.Y."/>
            <person name="Danilova O.V."/>
            <person name="Suzina N.E."/>
            <person name="Dedysh S.N."/>
        </authorList>
    </citation>
    <scope>NUCLEOTIDE SEQUENCE [LARGE SCALE GENOMIC DNA]</scope>
    <source>
        <strain evidence="1 2">Ch1-1</strain>
    </source>
</reference>
<dbReference type="Pfam" id="PF05635">
    <property type="entry name" value="23S_rRNA_IVP"/>
    <property type="match status" value="1"/>
</dbReference>
<dbReference type="CDD" id="cd16377">
    <property type="entry name" value="23S_rRNA_IVP_like"/>
    <property type="match status" value="1"/>
</dbReference>